<comment type="caution">
    <text evidence="3">The sequence shown here is derived from an EMBL/GenBank/DDBJ whole genome shotgun (WGS) entry which is preliminary data.</text>
</comment>
<keyword evidence="4" id="KW-1185">Reference proteome</keyword>
<feature type="compositionally biased region" description="Polar residues" evidence="1">
    <location>
        <begin position="526"/>
        <end position="535"/>
    </location>
</feature>
<dbReference type="InterPro" id="IPR011047">
    <property type="entry name" value="Quinoprotein_ADH-like_sf"/>
</dbReference>
<dbReference type="PANTHER" id="PTHR14662:SF2">
    <property type="entry name" value="PARTNER AND LOCALIZER OF BRCA2"/>
    <property type="match status" value="1"/>
</dbReference>
<dbReference type="EMBL" id="WBNK01001541">
    <property type="protein sequence ID" value="NXX97623.1"/>
    <property type="molecule type" value="Genomic_DNA"/>
</dbReference>
<dbReference type="InterPro" id="IPR015943">
    <property type="entry name" value="WD40/YVTN_repeat-like_dom_sf"/>
</dbReference>
<feature type="compositionally biased region" description="Basic residues" evidence="1">
    <location>
        <begin position="217"/>
        <end position="230"/>
    </location>
</feature>
<feature type="non-terminal residue" evidence="3">
    <location>
        <position position="1"/>
    </location>
</feature>
<feature type="compositionally biased region" description="Low complexity" evidence="1">
    <location>
        <begin position="187"/>
        <end position="210"/>
    </location>
</feature>
<dbReference type="SUPFAM" id="SSF50998">
    <property type="entry name" value="Quinoprotein alcohol dehydrogenase-like"/>
    <property type="match status" value="1"/>
</dbReference>
<feature type="region of interest" description="Disordered" evidence="1">
    <location>
        <begin position="142"/>
        <end position="166"/>
    </location>
</feature>
<feature type="region of interest" description="Disordered" evidence="1">
    <location>
        <begin position="186"/>
        <end position="249"/>
    </location>
</feature>
<feature type="compositionally biased region" description="Basic and acidic residues" evidence="1">
    <location>
        <begin position="503"/>
        <end position="525"/>
    </location>
</feature>
<feature type="region of interest" description="Disordered" evidence="1">
    <location>
        <begin position="25"/>
        <end position="69"/>
    </location>
</feature>
<feature type="compositionally biased region" description="Polar residues" evidence="1">
    <location>
        <begin position="28"/>
        <end position="38"/>
    </location>
</feature>
<evidence type="ECO:0000259" key="2">
    <source>
        <dbReference type="Pfam" id="PF16756"/>
    </source>
</evidence>
<organism evidence="3 4">
    <name type="scientific">Centropus bengalensis</name>
    <name type="common">lesser coucal</name>
    <dbReference type="NCBI Taxonomy" id="1463675"/>
    <lineage>
        <taxon>Eukaryota</taxon>
        <taxon>Metazoa</taxon>
        <taxon>Chordata</taxon>
        <taxon>Craniata</taxon>
        <taxon>Vertebrata</taxon>
        <taxon>Euteleostomi</taxon>
        <taxon>Archelosauria</taxon>
        <taxon>Archosauria</taxon>
        <taxon>Dinosauria</taxon>
        <taxon>Saurischia</taxon>
        <taxon>Theropoda</taxon>
        <taxon>Coelurosauria</taxon>
        <taxon>Aves</taxon>
        <taxon>Neognathae</taxon>
        <taxon>Neoaves</taxon>
        <taxon>Otidimorphae</taxon>
        <taxon>Cuculiformes</taxon>
        <taxon>Centropidae</taxon>
        <taxon>Centropus</taxon>
    </lineage>
</organism>
<dbReference type="Gene3D" id="2.130.10.10">
    <property type="entry name" value="YVTN repeat-like/Quinoprotein amine dehydrogenase"/>
    <property type="match status" value="1"/>
</dbReference>
<feature type="region of interest" description="Disordered" evidence="1">
    <location>
        <begin position="444"/>
        <end position="541"/>
    </location>
</feature>
<protein>
    <submittedName>
        <fullName evidence="3">PALB2 protein</fullName>
    </submittedName>
</protein>
<dbReference type="PANTHER" id="PTHR14662">
    <property type="entry name" value="PARTNER AND LOCALIZER OF BRCA2"/>
    <property type="match status" value="1"/>
</dbReference>
<evidence type="ECO:0000313" key="3">
    <source>
        <dbReference type="EMBL" id="NXX97623.1"/>
    </source>
</evidence>
<evidence type="ECO:0000313" key="4">
    <source>
        <dbReference type="Proteomes" id="UP000632886"/>
    </source>
</evidence>
<dbReference type="InterPro" id="IPR042417">
    <property type="entry name" value="PALB2"/>
</dbReference>
<dbReference type="Pfam" id="PF16756">
    <property type="entry name" value="PALB2_WD40"/>
    <property type="match status" value="1"/>
</dbReference>
<gene>
    <name evidence="3" type="primary">Palb2</name>
    <name evidence="3" type="ORF">CENBEN_R11148</name>
</gene>
<feature type="compositionally biased region" description="Polar residues" evidence="1">
    <location>
        <begin position="453"/>
        <end position="464"/>
    </location>
</feature>
<name>A0A852M0Z5_9AVES</name>
<dbReference type="AlphaFoldDB" id="A0A852M0Z5"/>
<dbReference type="GO" id="GO:0003677">
    <property type="term" value="F:DNA binding"/>
    <property type="evidence" value="ECO:0007669"/>
    <property type="project" value="InterPro"/>
</dbReference>
<feature type="region of interest" description="Disordered" evidence="1">
    <location>
        <begin position="377"/>
        <end position="397"/>
    </location>
</feature>
<dbReference type="InterPro" id="IPR031920">
    <property type="entry name" value="PALB2_WD40"/>
</dbReference>
<dbReference type="GO" id="GO:0005654">
    <property type="term" value="C:nucleoplasm"/>
    <property type="evidence" value="ECO:0007669"/>
    <property type="project" value="TreeGrafter"/>
</dbReference>
<sequence>SSQERKQSDSESACKDQGELCRLLDLMSESQVVPSNRNKPMADKERSWEGNPSDANGSDPFPTRLAVDNAGELLESQQLETESRLPDPEEVAALESALDSCTVVEGLLFPVEYYVRTTRRMSSCQRKVDLSAVILSQLGRSKKGQRSKCKQRDANPAQPSQERVETDLESGAVLCPFLCAENDPADVSSPQKSLPASSGSSASLGSVSQSGATSKKRDQRRSQRRQKVRRTSGCAPSVHQVSQEGREGPDLRALREGSAVLPGLCQSEKENCEADLGNLSSEERGFRAPVPLGLPALDADTGSSLFPFRSPQWVASALGVQDFHLPDEEFGQLKLEKLESSPANDLEDFVPEQFGGGVPSKDTRENLEENSLRSNLISPLKNGLPKVPHLESPTSKKGLSTHELLFTPVGTVLADAPAQPESQISSSVFPVVGATPAVLPPGCSEIFPGSATPPVQASPPSQGASAPDDGERKDPAVPLPLEGVAAGSAREEQHRGTAFPGEAETHPDEKSAEALERHQQLESEQQRSGSASPVQKNPAAEQLPPAQLGGLAEESLQLVSKLKDSSSSCAVDVSAVWWEVAGRRELCVVTACEGSVSLWTPLAADAWGKVYTWQLGEMAVIQIVPLPDACSLMCVALGDLEIAEIRWLLLYSSENDSFKQSLVRSGNIKAVLGLKARRVVSSSRAACEQQVEVVSLSETGRSRDGRTLMPPEETVLGFAEVEGLQDALVGTTAANGVVVWNLRTGQLLRKMHLGYSYPASVCHRAYSDSGLLFVVLSHPHAKESESCGNPAFRVVAFNPKTARSTGVVFSSLPAGHAGRYLEGDVRDACAAAVLTSGAVAVWDLRLGHCTALLPPGPQGGWALARWASSPGCLLAGRRDG</sequence>
<dbReference type="GO" id="GO:0000724">
    <property type="term" value="P:double-strand break repair via homologous recombination"/>
    <property type="evidence" value="ECO:0007669"/>
    <property type="project" value="InterPro"/>
</dbReference>
<accession>A0A852M0Z5</accession>
<feature type="non-terminal residue" evidence="3">
    <location>
        <position position="880"/>
    </location>
</feature>
<proteinExistence type="predicted"/>
<dbReference type="Proteomes" id="UP000632886">
    <property type="component" value="Unassembled WGS sequence"/>
</dbReference>
<evidence type="ECO:0000256" key="1">
    <source>
        <dbReference type="SAM" id="MobiDB-lite"/>
    </source>
</evidence>
<reference evidence="3 4" key="1">
    <citation type="submission" date="2020-02" db="EMBL/GenBank/DDBJ databases">
        <title>Bird 10,000 Genomes (B10K) Project - Family phase.</title>
        <authorList>
            <person name="Zhang G."/>
        </authorList>
    </citation>
    <scope>NUCLEOTIDE SEQUENCE [LARGE SCALE GENOMIC DNA]</scope>
    <source>
        <strain evidence="3">B10K-DU-017-21</strain>
    </source>
</reference>
<feature type="domain" description="Partner and localiser of BRCA2 WD40" evidence="2">
    <location>
        <begin position="549"/>
        <end position="880"/>
    </location>
</feature>